<evidence type="ECO:0000313" key="2">
    <source>
        <dbReference type="EMBL" id="PLW19843.1"/>
    </source>
</evidence>
<dbReference type="Proteomes" id="UP000235388">
    <property type="component" value="Unassembled WGS sequence"/>
</dbReference>
<proteinExistence type="predicted"/>
<dbReference type="Gene3D" id="3.40.50.300">
    <property type="entry name" value="P-loop containing nucleotide triphosphate hydrolases"/>
    <property type="match status" value="1"/>
</dbReference>
<dbReference type="Proteomes" id="UP000235392">
    <property type="component" value="Unassembled WGS sequence"/>
</dbReference>
<evidence type="ECO:0000256" key="1">
    <source>
        <dbReference type="SAM" id="MobiDB-lite"/>
    </source>
</evidence>
<gene>
    <name evidence="3" type="ORF">PCANC_01233</name>
    <name evidence="2" type="ORF">PCASD_17221</name>
</gene>
<comment type="caution">
    <text evidence="3">The sequence shown here is derived from an EMBL/GenBank/DDBJ whole genome shotgun (WGS) entry which is preliminary data.</text>
</comment>
<reference evidence="4 5" key="1">
    <citation type="submission" date="2017-11" db="EMBL/GenBank/DDBJ databases">
        <title>De novo assembly and phasing of dikaryotic genomes from two isolates of Puccinia coronata f. sp. avenae, the causal agent of oat crown rust.</title>
        <authorList>
            <person name="Miller M.E."/>
            <person name="Zhang Y."/>
            <person name="Omidvar V."/>
            <person name="Sperschneider J."/>
            <person name="Schwessinger B."/>
            <person name="Raley C."/>
            <person name="Palmer J.M."/>
            <person name="Garnica D."/>
            <person name="Upadhyaya N."/>
            <person name="Rathjen J."/>
            <person name="Taylor J.M."/>
            <person name="Park R.F."/>
            <person name="Dodds P.N."/>
            <person name="Hirsch C.D."/>
            <person name="Kianian S.F."/>
            <person name="Figueroa M."/>
        </authorList>
    </citation>
    <scope>NUCLEOTIDE SEQUENCE [LARGE SCALE GENOMIC DNA]</scope>
    <source>
        <strain evidence="3">12NC29</strain>
        <strain evidence="2">12SD80</strain>
    </source>
</reference>
<organism evidence="3 4">
    <name type="scientific">Puccinia coronata f. sp. avenae</name>
    <dbReference type="NCBI Taxonomy" id="200324"/>
    <lineage>
        <taxon>Eukaryota</taxon>
        <taxon>Fungi</taxon>
        <taxon>Dikarya</taxon>
        <taxon>Basidiomycota</taxon>
        <taxon>Pucciniomycotina</taxon>
        <taxon>Pucciniomycetes</taxon>
        <taxon>Pucciniales</taxon>
        <taxon>Pucciniaceae</taxon>
        <taxon>Puccinia</taxon>
    </lineage>
</organism>
<evidence type="ECO:0000313" key="4">
    <source>
        <dbReference type="Proteomes" id="UP000235388"/>
    </source>
</evidence>
<dbReference type="PANTHER" id="PTHR42957">
    <property type="entry name" value="HELICASE MJ1565-RELATED"/>
    <property type="match status" value="1"/>
</dbReference>
<dbReference type="AlphaFoldDB" id="A0A2N5W3R7"/>
<dbReference type="EMBL" id="PGCI01000708">
    <property type="protein sequence ID" value="PLW19843.1"/>
    <property type="molecule type" value="Genomic_DNA"/>
</dbReference>
<sequence length="528" mass="58057">MDQPIQSSTRVSHGGDQSQTNRTPTKVSHPTESKQASSNKANGQECTIRLDSTGAGGTGTKPARPAKDPELELLQLPAITDGIGGSDHTLEHSTRNAVLVTGEAEQLSPGKFPQRAVIGSIVSQHAHGFPKTTSNPKLYLNVNTPFSALICGVQGSGKSHSASVILEDCLIVDKRIGTLPKPLAGLCLHYDRGSVNYPCESAYLGMPATRAQLGAKSNAAVPVTVLVSPTCLETMRKIYKPLRGVNVMPFYLSTSNLNSSRMLTLMGFDDSVIMPLYLQRAMTILRSMGADKFNYDTFKKKMKKETLNPAQESSYKMRIEMLDSYLTDKRSADVSSYFKPAHLVIVDLRDPFTNSTLVIALFEIIVGLFVEQRMDTGKVLLLDEAHKYLNSDPNSVRFTESMSSLIRQQRHFGIRTIISTQEPTVVPNAILDLVSIHLLHRFSSPSWIKHLSRHISVDQEDDPEATWARTISQLCLGEAVLIAPTALTINTYYHPFQSVPLATGFFLFRTRKRLTFDGGASIIAYKAS</sequence>
<dbReference type="STRING" id="200324.A0A2N5W3R7"/>
<protein>
    <submittedName>
        <fullName evidence="3">Uncharacterized protein</fullName>
    </submittedName>
</protein>
<dbReference type="PANTHER" id="PTHR42957:SF1">
    <property type="entry name" value="HELICASE MJ1565-RELATED"/>
    <property type="match status" value="1"/>
</dbReference>
<dbReference type="SUPFAM" id="SSF52540">
    <property type="entry name" value="P-loop containing nucleoside triphosphate hydrolases"/>
    <property type="match status" value="1"/>
</dbReference>
<dbReference type="OrthoDB" id="2316594at2759"/>
<name>A0A2N5W3R7_9BASI</name>
<dbReference type="InterPro" id="IPR027417">
    <property type="entry name" value="P-loop_NTPase"/>
</dbReference>
<feature type="region of interest" description="Disordered" evidence="1">
    <location>
        <begin position="1"/>
        <end position="69"/>
    </location>
</feature>
<keyword evidence="4" id="KW-1185">Reference proteome</keyword>
<evidence type="ECO:0000313" key="3">
    <source>
        <dbReference type="EMBL" id="PLW56830.1"/>
    </source>
</evidence>
<dbReference type="InterPro" id="IPR008571">
    <property type="entry name" value="HerA-like"/>
</dbReference>
<accession>A0A2N5W3R7</accession>
<evidence type="ECO:0000313" key="5">
    <source>
        <dbReference type="Proteomes" id="UP000235392"/>
    </source>
</evidence>
<dbReference type="EMBL" id="PGCJ01000016">
    <property type="protein sequence ID" value="PLW56830.1"/>
    <property type="molecule type" value="Genomic_DNA"/>
</dbReference>
<feature type="compositionally biased region" description="Polar residues" evidence="1">
    <location>
        <begin position="1"/>
        <end position="45"/>
    </location>
</feature>